<feature type="compositionally biased region" description="Acidic residues" evidence="1">
    <location>
        <begin position="153"/>
        <end position="162"/>
    </location>
</feature>
<name>A0A4Y7PLT3_9AGAM</name>
<sequence length="261" mass="29501">MLDRPPAIKTHHVSSIDPAASPRDALPSLRGSGAHFQHGIRPAFAYLTIGEHWTRRPLCHSSLSHPSHLFNVYIVEDSRNPDVRWWFQEDVFWRAGWRRRGSRASASGLQRESREQRALRRRTQIQQMEWGREHAQEVARPLALERQLANVEEYGEDEDMSEDNNHATSDTETSVSTDTLANPAPLGSGTPTGSVVVPGRDRTLGARQLQQDATTSSSYTSRPETETEDDGDQDTDGDIEMSQDQDTDEKSRHHHHTHTLI</sequence>
<dbReference type="EMBL" id="ML170244">
    <property type="protein sequence ID" value="TDL16394.1"/>
    <property type="molecule type" value="Genomic_DNA"/>
</dbReference>
<feature type="compositionally biased region" description="Basic residues" evidence="1">
    <location>
        <begin position="252"/>
        <end position="261"/>
    </location>
</feature>
<organism evidence="2 3">
    <name type="scientific">Rickenella mellea</name>
    <dbReference type="NCBI Taxonomy" id="50990"/>
    <lineage>
        <taxon>Eukaryota</taxon>
        <taxon>Fungi</taxon>
        <taxon>Dikarya</taxon>
        <taxon>Basidiomycota</taxon>
        <taxon>Agaricomycotina</taxon>
        <taxon>Agaricomycetes</taxon>
        <taxon>Hymenochaetales</taxon>
        <taxon>Rickenellaceae</taxon>
        <taxon>Rickenella</taxon>
    </lineage>
</organism>
<feature type="compositionally biased region" description="Polar residues" evidence="1">
    <location>
        <begin position="208"/>
        <end position="222"/>
    </location>
</feature>
<dbReference type="AlphaFoldDB" id="A0A4Y7PLT3"/>
<evidence type="ECO:0000313" key="3">
    <source>
        <dbReference type="Proteomes" id="UP000294933"/>
    </source>
</evidence>
<feature type="region of interest" description="Disordered" evidence="1">
    <location>
        <begin position="1"/>
        <end position="30"/>
    </location>
</feature>
<feature type="compositionally biased region" description="Acidic residues" evidence="1">
    <location>
        <begin position="226"/>
        <end position="247"/>
    </location>
</feature>
<keyword evidence="3" id="KW-1185">Reference proteome</keyword>
<protein>
    <submittedName>
        <fullName evidence="2">Uncharacterized protein</fullName>
    </submittedName>
</protein>
<evidence type="ECO:0000313" key="2">
    <source>
        <dbReference type="EMBL" id="TDL16394.1"/>
    </source>
</evidence>
<feature type="compositionally biased region" description="Low complexity" evidence="1">
    <location>
        <begin position="168"/>
        <end position="179"/>
    </location>
</feature>
<dbReference type="Proteomes" id="UP000294933">
    <property type="component" value="Unassembled WGS sequence"/>
</dbReference>
<dbReference type="STRING" id="50990.A0A4Y7PLT3"/>
<feature type="region of interest" description="Disordered" evidence="1">
    <location>
        <begin position="153"/>
        <end position="261"/>
    </location>
</feature>
<evidence type="ECO:0000256" key="1">
    <source>
        <dbReference type="SAM" id="MobiDB-lite"/>
    </source>
</evidence>
<gene>
    <name evidence="2" type="ORF">BD410DRAFT_844441</name>
</gene>
<reference evidence="2 3" key="1">
    <citation type="submission" date="2018-06" db="EMBL/GenBank/DDBJ databases">
        <title>A transcriptomic atlas of mushroom development highlights an independent origin of complex multicellularity.</title>
        <authorList>
            <consortium name="DOE Joint Genome Institute"/>
            <person name="Krizsan K."/>
            <person name="Almasi E."/>
            <person name="Merenyi Z."/>
            <person name="Sahu N."/>
            <person name="Viragh M."/>
            <person name="Koszo T."/>
            <person name="Mondo S."/>
            <person name="Kiss B."/>
            <person name="Balint B."/>
            <person name="Kues U."/>
            <person name="Barry K."/>
            <person name="Hegedus J.C."/>
            <person name="Henrissat B."/>
            <person name="Johnson J."/>
            <person name="Lipzen A."/>
            <person name="Ohm R."/>
            <person name="Nagy I."/>
            <person name="Pangilinan J."/>
            <person name="Yan J."/>
            <person name="Xiong Y."/>
            <person name="Grigoriev I.V."/>
            <person name="Hibbett D.S."/>
            <person name="Nagy L.G."/>
        </authorList>
    </citation>
    <scope>NUCLEOTIDE SEQUENCE [LARGE SCALE GENOMIC DNA]</scope>
    <source>
        <strain evidence="2 3">SZMC22713</strain>
    </source>
</reference>
<accession>A0A4Y7PLT3</accession>
<proteinExistence type="predicted"/>
<dbReference type="VEuPathDB" id="FungiDB:BD410DRAFT_844441"/>